<dbReference type="RefSeq" id="WP_013768499.1">
    <property type="nucleotide sequence ID" value="NC_015510.1"/>
</dbReference>
<gene>
    <name evidence="1" type="ordered locus">Halhy_6155</name>
</gene>
<dbReference type="EMBL" id="CP002691">
    <property type="protein sequence ID" value="AEE53977.1"/>
    <property type="molecule type" value="Genomic_DNA"/>
</dbReference>
<dbReference type="Proteomes" id="UP000008461">
    <property type="component" value="Chromosome"/>
</dbReference>
<sequence length="145" mass="16438">MDNSSIPIDERLLQAYLSSTYRVYQGTDECTDIFIGRKHPVLDQYLLEMGLQNWVFITAWNPRSQILSIEENITKQTRLLAEVHNTGLSYFPGEGIGTDEEWPPEQSLWVPGVSLAVAVDWGKRFEQNAVVWGELGGKAELVFCC</sequence>
<dbReference type="KEGG" id="hhy:Halhy_6155"/>
<dbReference type="Pfam" id="PF11697">
    <property type="entry name" value="DUF3293"/>
    <property type="match status" value="1"/>
</dbReference>
<keyword evidence="2" id="KW-1185">Reference proteome</keyword>
<evidence type="ECO:0000313" key="1">
    <source>
        <dbReference type="EMBL" id="AEE53977.1"/>
    </source>
</evidence>
<proteinExistence type="predicted"/>
<reference evidence="1 2" key="1">
    <citation type="journal article" date="2011" name="Stand. Genomic Sci.">
        <title>Complete genome sequence of Haliscomenobacter hydrossis type strain (O).</title>
        <authorList>
            <consortium name="US DOE Joint Genome Institute (JGI-PGF)"/>
            <person name="Daligault H."/>
            <person name="Lapidus A."/>
            <person name="Zeytun A."/>
            <person name="Nolan M."/>
            <person name="Lucas S."/>
            <person name="Del Rio T.G."/>
            <person name="Tice H."/>
            <person name="Cheng J.F."/>
            <person name="Tapia R."/>
            <person name="Han C."/>
            <person name="Goodwin L."/>
            <person name="Pitluck S."/>
            <person name="Liolios K."/>
            <person name="Pagani I."/>
            <person name="Ivanova N."/>
            <person name="Huntemann M."/>
            <person name="Mavromatis K."/>
            <person name="Mikhailova N."/>
            <person name="Pati A."/>
            <person name="Chen A."/>
            <person name="Palaniappan K."/>
            <person name="Land M."/>
            <person name="Hauser L."/>
            <person name="Brambilla E.M."/>
            <person name="Rohde M."/>
            <person name="Verbarg S."/>
            <person name="Goker M."/>
            <person name="Bristow J."/>
            <person name="Eisen J.A."/>
            <person name="Markowitz V."/>
            <person name="Hugenholtz P."/>
            <person name="Kyrpides N.C."/>
            <person name="Klenk H.P."/>
            <person name="Woyke T."/>
        </authorList>
    </citation>
    <scope>NUCLEOTIDE SEQUENCE [LARGE SCALE GENOMIC DNA]</scope>
    <source>
        <strain evidence="2">ATCC 27775 / DSM 1100 / LMG 10767 / O</strain>
    </source>
</reference>
<dbReference type="HOGENOM" id="CLU_139217_1_0_10"/>
<dbReference type="STRING" id="760192.Halhy_6155"/>
<dbReference type="InterPro" id="IPR021710">
    <property type="entry name" value="DUF3293"/>
</dbReference>
<dbReference type="eggNOG" id="ENOG50332IB">
    <property type="taxonomic scope" value="Bacteria"/>
</dbReference>
<name>F4L3M7_HALH1</name>
<evidence type="ECO:0000313" key="2">
    <source>
        <dbReference type="Proteomes" id="UP000008461"/>
    </source>
</evidence>
<organism evidence="1 2">
    <name type="scientific">Haliscomenobacter hydrossis (strain ATCC 27775 / DSM 1100 / LMG 10767 / O)</name>
    <dbReference type="NCBI Taxonomy" id="760192"/>
    <lineage>
        <taxon>Bacteria</taxon>
        <taxon>Pseudomonadati</taxon>
        <taxon>Bacteroidota</taxon>
        <taxon>Saprospiria</taxon>
        <taxon>Saprospirales</taxon>
        <taxon>Haliscomenobacteraceae</taxon>
        <taxon>Haliscomenobacter</taxon>
    </lineage>
</organism>
<evidence type="ECO:0008006" key="3">
    <source>
        <dbReference type="Google" id="ProtNLM"/>
    </source>
</evidence>
<protein>
    <recommendedName>
        <fullName evidence="3">DUF3293 domain-containing protein</fullName>
    </recommendedName>
</protein>
<dbReference type="OrthoDB" id="5509642at2"/>
<dbReference type="AlphaFoldDB" id="F4L3M7"/>
<reference key="2">
    <citation type="submission" date="2011-04" db="EMBL/GenBank/DDBJ databases">
        <title>Complete sequence of chromosome of Haliscomenobacter hydrossis DSM 1100.</title>
        <authorList>
            <consortium name="US DOE Joint Genome Institute (JGI-PGF)"/>
            <person name="Lucas S."/>
            <person name="Han J."/>
            <person name="Lapidus A."/>
            <person name="Bruce D."/>
            <person name="Goodwin L."/>
            <person name="Pitluck S."/>
            <person name="Peters L."/>
            <person name="Kyrpides N."/>
            <person name="Mavromatis K."/>
            <person name="Ivanova N."/>
            <person name="Ovchinnikova G."/>
            <person name="Pagani I."/>
            <person name="Daligault H."/>
            <person name="Detter J.C."/>
            <person name="Han C."/>
            <person name="Land M."/>
            <person name="Hauser L."/>
            <person name="Markowitz V."/>
            <person name="Cheng J.-F."/>
            <person name="Hugenholtz P."/>
            <person name="Woyke T."/>
            <person name="Wu D."/>
            <person name="Verbarg S."/>
            <person name="Frueling A."/>
            <person name="Brambilla E."/>
            <person name="Klenk H.-P."/>
            <person name="Eisen J.A."/>
        </authorList>
    </citation>
    <scope>NUCLEOTIDE SEQUENCE</scope>
    <source>
        <strain>DSM 1100</strain>
    </source>
</reference>
<accession>F4L3M7</accession>